<dbReference type="Pfam" id="PF25534">
    <property type="entry name" value="DUF7918"/>
    <property type="match status" value="1"/>
</dbReference>
<organism evidence="3 4">
    <name type="scientific">Favolaschia claudopus</name>
    <dbReference type="NCBI Taxonomy" id="2862362"/>
    <lineage>
        <taxon>Eukaryota</taxon>
        <taxon>Fungi</taxon>
        <taxon>Dikarya</taxon>
        <taxon>Basidiomycota</taxon>
        <taxon>Agaricomycotina</taxon>
        <taxon>Agaricomycetes</taxon>
        <taxon>Agaricomycetidae</taxon>
        <taxon>Agaricales</taxon>
        <taxon>Marasmiineae</taxon>
        <taxon>Mycenaceae</taxon>
        <taxon>Favolaschia</taxon>
    </lineage>
</organism>
<evidence type="ECO:0000256" key="1">
    <source>
        <dbReference type="SAM" id="MobiDB-lite"/>
    </source>
</evidence>
<comment type="caution">
    <text evidence="3">The sequence shown here is derived from an EMBL/GenBank/DDBJ whole genome shotgun (WGS) entry which is preliminary data.</text>
</comment>
<feature type="compositionally biased region" description="Polar residues" evidence="1">
    <location>
        <begin position="213"/>
        <end position="226"/>
    </location>
</feature>
<dbReference type="PANTHER" id="PTHR36223">
    <property type="entry name" value="BETA-LACTAMASE-TYPE TRANSPEPTIDASE FOLD DOMAIN CONTAINING PROTEIN"/>
    <property type="match status" value="1"/>
</dbReference>
<feature type="region of interest" description="Disordered" evidence="1">
    <location>
        <begin position="207"/>
        <end position="246"/>
    </location>
</feature>
<dbReference type="Proteomes" id="UP001362999">
    <property type="component" value="Unassembled WGS sequence"/>
</dbReference>
<accession>A0AAW0A3J1</accession>
<feature type="domain" description="DUF7918" evidence="2">
    <location>
        <begin position="9"/>
        <end position="203"/>
    </location>
</feature>
<evidence type="ECO:0000259" key="2">
    <source>
        <dbReference type="Pfam" id="PF25534"/>
    </source>
</evidence>
<feature type="compositionally biased region" description="Basic and acidic residues" evidence="1">
    <location>
        <begin position="233"/>
        <end position="246"/>
    </location>
</feature>
<evidence type="ECO:0000313" key="4">
    <source>
        <dbReference type="Proteomes" id="UP001362999"/>
    </source>
</evidence>
<dbReference type="EMBL" id="JAWWNJ010000087">
    <property type="protein sequence ID" value="KAK7000731.1"/>
    <property type="molecule type" value="Genomic_DNA"/>
</dbReference>
<protein>
    <recommendedName>
        <fullName evidence="2">DUF7918 domain-containing protein</fullName>
    </recommendedName>
</protein>
<gene>
    <name evidence="3" type="ORF">R3P38DRAFT_1833889</name>
</gene>
<proteinExistence type="predicted"/>
<dbReference type="AlphaFoldDB" id="A0AAW0A3J1"/>
<sequence length="261" mass="28941">MRLQANGFEAWININSREVEHFQPETVDNPSGQRCWIASEMNQGFSIHWKNTDVFCQTAARIWVDGLECAGEIVSGPNREAFITGRRTSGSTISPFKFSALNMTDDDDFLYSTGNNDVGTIRIEIWTVTVTGMQPYIKAAPAPEMKVHERSKKGGSHQIKFADEVQEAPRSAAIIQYLEAFPLATFTFKYRSMDLLRADGVAPSKIFSKRKASSSPQPSTSGTKIPNSKRVKKEATDSKPGEIIDLTRSDSPVATEIIDLT</sequence>
<keyword evidence="4" id="KW-1185">Reference proteome</keyword>
<dbReference type="InterPro" id="IPR057678">
    <property type="entry name" value="DUF7918"/>
</dbReference>
<reference evidence="3 4" key="1">
    <citation type="journal article" date="2024" name="J Genomics">
        <title>Draft genome sequencing and assembly of Favolaschia claudopus CIRM-BRFM 2984 isolated from oak limbs.</title>
        <authorList>
            <person name="Navarro D."/>
            <person name="Drula E."/>
            <person name="Chaduli D."/>
            <person name="Cazenave R."/>
            <person name="Ahrendt S."/>
            <person name="Wang J."/>
            <person name="Lipzen A."/>
            <person name="Daum C."/>
            <person name="Barry K."/>
            <person name="Grigoriev I.V."/>
            <person name="Favel A."/>
            <person name="Rosso M.N."/>
            <person name="Martin F."/>
        </authorList>
    </citation>
    <scope>NUCLEOTIDE SEQUENCE [LARGE SCALE GENOMIC DNA]</scope>
    <source>
        <strain evidence="3 4">CIRM-BRFM 2984</strain>
    </source>
</reference>
<name>A0AAW0A3J1_9AGAR</name>
<evidence type="ECO:0000313" key="3">
    <source>
        <dbReference type="EMBL" id="KAK7000731.1"/>
    </source>
</evidence>
<dbReference type="PANTHER" id="PTHR36223:SF1">
    <property type="entry name" value="TRANSCRIPTION ELONGATION FACTOR EAF N-TERMINAL DOMAIN-CONTAINING PROTEIN"/>
    <property type="match status" value="1"/>
</dbReference>